<evidence type="ECO:0000259" key="1">
    <source>
        <dbReference type="Pfam" id="PF00144"/>
    </source>
</evidence>
<evidence type="ECO:0000313" key="3">
    <source>
        <dbReference type="WBParaSite" id="PSAMB.scaffold2946size20458.g19738.t1"/>
    </source>
</evidence>
<evidence type="ECO:0000313" key="2">
    <source>
        <dbReference type="Proteomes" id="UP000887566"/>
    </source>
</evidence>
<dbReference type="PANTHER" id="PTHR43319">
    <property type="entry name" value="BETA-LACTAMASE-RELATED"/>
    <property type="match status" value="1"/>
</dbReference>
<reference evidence="3" key="1">
    <citation type="submission" date="2022-11" db="UniProtKB">
        <authorList>
            <consortium name="WormBaseParasite"/>
        </authorList>
    </citation>
    <scope>IDENTIFICATION</scope>
</reference>
<dbReference type="WBParaSite" id="PSAMB.scaffold2946size20458.g19738.t1">
    <property type="protein sequence ID" value="PSAMB.scaffold2946size20458.g19738.t1"/>
    <property type="gene ID" value="PSAMB.scaffold2946size20458.g19738"/>
</dbReference>
<dbReference type="Pfam" id="PF00144">
    <property type="entry name" value="Beta-lactamase"/>
    <property type="match status" value="1"/>
</dbReference>
<dbReference type="AlphaFoldDB" id="A0A914W1N5"/>
<keyword evidence="2" id="KW-1185">Reference proteome</keyword>
<sequence length="394" mass="44957">MPRPHFGGSVESRFAKVEQVFRQNFADKWEAEGAAFAVYWNGKKVVDLWGGYADISCERKWEEDTLTTGFSTTKSVASICLAILIDQKLASYDDLVIKHWPEFGKNGKEHVTINMLLGHQAGLPYINGVTAKEDMIDHRLMSAKFEHQKPIWTPGTKTGYHVMTFGWLVDQLVRRIDPKHRSVGQFFREEIGSPYGLDYYIGMPKELHGRVARLSFIEPVRTIREAVTQPPLALMGYFFLSPLCHFHKVFKNMRWMGTSFTMYYNNPDLRELEMPAANGVTTARDLAKIHSLISEGKLLSESLVDTIRQPKYPKQFDWTLGFRDNKGYGFMYTKSPQGDWLIGHLGVGGQNVKIDLKNKLAFAYLTNGMKAGAGDFTRPFMNLQKALYECLEKK</sequence>
<organism evidence="2 3">
    <name type="scientific">Plectus sambesii</name>
    <dbReference type="NCBI Taxonomy" id="2011161"/>
    <lineage>
        <taxon>Eukaryota</taxon>
        <taxon>Metazoa</taxon>
        <taxon>Ecdysozoa</taxon>
        <taxon>Nematoda</taxon>
        <taxon>Chromadorea</taxon>
        <taxon>Plectida</taxon>
        <taxon>Plectina</taxon>
        <taxon>Plectoidea</taxon>
        <taxon>Plectidae</taxon>
        <taxon>Plectus</taxon>
    </lineage>
</organism>
<name>A0A914W1N5_9BILA</name>
<proteinExistence type="predicted"/>
<dbReference type="InterPro" id="IPR012338">
    <property type="entry name" value="Beta-lactam/transpept-like"/>
</dbReference>
<dbReference type="Proteomes" id="UP000887566">
    <property type="component" value="Unplaced"/>
</dbReference>
<feature type="domain" description="Beta-lactamase-related" evidence="1">
    <location>
        <begin position="21"/>
        <end position="372"/>
    </location>
</feature>
<protein>
    <submittedName>
        <fullName evidence="3">Beta-lactamase-related domain-containing protein</fullName>
    </submittedName>
</protein>
<accession>A0A914W1N5</accession>
<dbReference type="PANTHER" id="PTHR43319:SF3">
    <property type="entry name" value="BETA-LACTAMASE-RELATED DOMAIN-CONTAINING PROTEIN"/>
    <property type="match status" value="1"/>
</dbReference>
<dbReference type="InterPro" id="IPR001466">
    <property type="entry name" value="Beta-lactam-related"/>
</dbReference>
<dbReference type="InterPro" id="IPR052907">
    <property type="entry name" value="Beta-lactamase/esterase"/>
</dbReference>
<dbReference type="Gene3D" id="3.40.710.10">
    <property type="entry name" value="DD-peptidase/beta-lactamase superfamily"/>
    <property type="match status" value="1"/>
</dbReference>
<dbReference type="SUPFAM" id="SSF56601">
    <property type="entry name" value="beta-lactamase/transpeptidase-like"/>
    <property type="match status" value="1"/>
</dbReference>